<dbReference type="InterPro" id="IPR014729">
    <property type="entry name" value="Rossmann-like_a/b/a_fold"/>
</dbReference>
<dbReference type="GO" id="GO:0032922">
    <property type="term" value="P:circadian regulation of gene expression"/>
    <property type="evidence" value="ECO:0007669"/>
    <property type="project" value="TreeGrafter"/>
</dbReference>
<dbReference type="PANTHER" id="PTHR11455:SF30">
    <property type="entry name" value="CRYPTOCHROME-1"/>
    <property type="match status" value="1"/>
</dbReference>
<dbReference type="GO" id="GO:0003677">
    <property type="term" value="F:DNA binding"/>
    <property type="evidence" value="ECO:0007669"/>
    <property type="project" value="TreeGrafter"/>
</dbReference>
<dbReference type="Pfam" id="PF03441">
    <property type="entry name" value="FAD_binding_7"/>
    <property type="match status" value="5"/>
</dbReference>
<dbReference type="InterPro" id="IPR002081">
    <property type="entry name" value="Cryptochrome/DNA_photolyase_1"/>
</dbReference>
<dbReference type="Gene3D" id="1.25.40.80">
    <property type="match status" value="5"/>
</dbReference>
<feature type="domain" description="Photolyase/cryptochrome alpha/beta" evidence="6">
    <location>
        <begin position="1505"/>
        <end position="1634"/>
    </location>
</feature>
<dbReference type="InterPro" id="IPR036134">
    <property type="entry name" value="Crypto/Photolyase_FAD-like_sf"/>
</dbReference>
<dbReference type="InterPro" id="IPR036155">
    <property type="entry name" value="Crypto/Photolyase_N_sf"/>
</dbReference>
<dbReference type="InterPro" id="IPR005101">
    <property type="entry name" value="Cryptochr/Photolyase_FAD-bd"/>
</dbReference>
<gene>
    <name evidence="7" type="ORF">PMEA_00033676</name>
</gene>
<protein>
    <recommendedName>
        <fullName evidence="6">Photolyase/cryptochrome alpha/beta domain-containing protein</fullName>
    </recommendedName>
</protein>
<dbReference type="PROSITE" id="PS51645">
    <property type="entry name" value="PHR_CRY_ALPHA_BETA"/>
    <property type="match status" value="5"/>
</dbReference>
<dbReference type="PANTHER" id="PTHR11455">
    <property type="entry name" value="CRYPTOCHROME"/>
    <property type="match status" value="1"/>
</dbReference>
<keyword evidence="4" id="KW-0274">FAD</keyword>
<evidence type="ECO:0000259" key="6">
    <source>
        <dbReference type="PROSITE" id="PS51645"/>
    </source>
</evidence>
<comment type="caution">
    <text evidence="7">The sequence shown here is derived from an EMBL/GenBank/DDBJ whole genome shotgun (WGS) entry which is preliminary data.</text>
</comment>
<feature type="site" description="Electron transfer via tryptophanyl radical" evidence="5">
    <location>
        <position position="1323"/>
    </location>
</feature>
<name>A0AAU9W652_9CNID</name>
<dbReference type="SUPFAM" id="SSF52425">
    <property type="entry name" value="Cryptochrome/photolyase, N-terminal domain"/>
    <property type="match status" value="5"/>
</dbReference>
<comment type="similarity">
    <text evidence="2">Belongs to the DNA photolyase class-1 family.</text>
</comment>
<proteinExistence type="inferred from homology"/>
<comment type="cofactor">
    <cofactor evidence="1">
        <name>FAD</name>
        <dbReference type="ChEBI" id="CHEBI:57692"/>
    </cofactor>
</comment>
<evidence type="ECO:0000256" key="5">
    <source>
        <dbReference type="PIRSR" id="PIRSR602081-2"/>
    </source>
</evidence>
<feature type="site" description="Electron transfer via tryptophanyl radical" evidence="5">
    <location>
        <position position="1377"/>
    </location>
</feature>
<organism evidence="7 8">
    <name type="scientific">Pocillopora meandrina</name>
    <dbReference type="NCBI Taxonomy" id="46732"/>
    <lineage>
        <taxon>Eukaryota</taxon>
        <taxon>Metazoa</taxon>
        <taxon>Cnidaria</taxon>
        <taxon>Anthozoa</taxon>
        <taxon>Hexacorallia</taxon>
        <taxon>Scleractinia</taxon>
        <taxon>Astrocoeniina</taxon>
        <taxon>Pocilloporidae</taxon>
        <taxon>Pocillopora</taxon>
    </lineage>
</organism>
<sequence length="2484" mass="284363">MAEKEKHSKAIHWFRKNLRLHDNPALCEALNGSSEVLGLYVLPPCIPADGKLSANQWNFLMECLEDLERGLRCLGCQLLVIQGYPVQVIPKLLSNLEVSKLTFETENEPFGKQRDAVVTHLAESAGVKVVSCSSHSLYNTECVIKANCNKVPVLFTDFLDVISTIGPPEFPVKTVNEESFPTLRNIENKFIDYHIPSLEDIGIKKSNVTCGGIWHGGETVALKKLEDLLKEMMNTDFQMESNSETFFHNSVDKLSPFLRFGCLSPRTLYHAISSTYYKAKQCNPPLSFFNFLLWRDFYFLIGSKNPTFHQIENNPLCLQIEWEDNDFAVQQWKKGQTGFPFIDAVMRQLYLEGWIPDVAAQVVGCFLTKGCMWINWQEGFKVFGEIQLDVEWSINAGKWLSISGNVFDRNKPLEFFCPVDSGRKMDPSGEYIRKYVPELRSFPTKYLFEPWKTPKQVQQASGCIIGENYPLPLVDHKEHLRKCLKRLEELAQSMTIQIPVMQSGHTSVHLFRKDLRLHDNPTLRSCLNGSETFYPVYILDTAAAKQSKISANRWNFLLESLRDLDNQLARLGSRLFVVQGRTLEVLPELISDWGITRISFETDCEPFGAQRDAVIRHIAEKSGVEVVSKRSHTLFEPSQIVDANQGKISMLFKEFVKVIEENKLSVPSPVKEVNRQLVGNCVTPVAVDHQRKYGVPELNELGVKDIRCVTSAGLWRGGEQEALRRLGLLEKELVKNDFEEVPLSAASMTSSKTHLSPYLRFGCLSPRMMWESFTDCYVKSKGTIPPMSLYKPLLLREFFFTIASTFPGLHKMNNNPLSIQYPWEENAEGLQRWKNGTTGFPWIDAVMRQLRTEGWIPHMARQAVGCFLTRGCLWINWEEGFKVFEELQLDAEWSLNVGNWLWLSGSTFVKEHAPWFCPVEVGKKVDPNGEYVRKYVPELKGLPTEYLFEPWKAPAFVQQDAGCILGEDYPFPLVDHKEKRRECVIRLKEVTQRLVAESPEIQSGHTSVHLFRKDLRLHDNPTLRSCLNGSETFYPVYILDTAAAKQSKISANRWNFLLESLRDLDNQLARLGSRLFVVQGRAVEVLPELISDWGITRISFETDCEPFGAQRDAVIRHIAEKSGVEVVSKTSHTLFEPSQIVDANRGKISMLFKEFVKVIEENKLSVPSSVKEVNRQLVGNCVTPVAVDHQRKYGVPELNELGVKDIPCVTSAGLWRGGEQEALRRLGLLEKELVKNDFEEVPLSAASMTSSKTHLSPYLRFGCLSPRMMWESFTDCYVKSKGTIPPMSLYKPLLLREFFFTIASTFPGLHKMNNNPLSIQYPWEENAEGLQRWKNGTTGFPWIDAVMRQLRTEGWIPHMARQAVGCFLTRGCLWINWEEGFKVFEELQLDAEWSLNVGNWLWLSGSTFVKEHVPWFCPVEVGKKVDPNGEYVRKYVPELKGLPTEYLFEPWKAPAFVQQDAGCILGEDYPFPLVDHKEKRRECVIRLKEVTQRLVAESPEIQSGHTSVHLFRKDLRLHDNPTLRSCLNGSETFYPVYILDTAAAKQSKISANRWNFLLESLRDLDNQLARLGSRLFVVQGRTLEVLPELISDWGITRISFETDCEPFGAQRDAVIRHIAEKSGVEVVSKTSHTLFEPSQIVDASRGKISMLFKEFVKVIEENKLSVPSPVKEVNRQLVGNCVTPVAVDHQRKYGVPELNELGVKDIRCVTSAGLWRGGEQEALRRLGLLEKELVKNDFEEVPLSAASMTSSKTHLSPYLRFGCLSPRMMWESFTDCYVKSKGTIPPMSLYKPLLLREFFFTIASTFPGLHKMDNNPLSIQYPWEENAEGLQRWKNGTTGFPWIDAVMRQLRIEGWIPHMARQAVGCFLTRGCLWINWEEGFKVFEELQLDAEWSLNVGNWLWLSGSTFVKEHVPWFCPVEVGKKVDPNGEYVRRYVSELKRLPLQYLFEPWKAPLAVQKAARCVVGDDYPEPLANHIEQRKICVRRLKDMCNTLNISGHISLHWFRKDLRLHDNPTLRDCLVDSAVFYGVYILDSCAEARLSRNRWRLLLESLKDLDAGLAEYGSRLFVLEGRPLDVLPSLFEQWGITRLSFEVDCEPDCKTRDMVVTTVAKKAGIQVISHVSHTLYDTKALLKSPDGRAPQLFDEFQKLVVQLGRPQKPVPRVDRKLFGSCVTPVGRDHDTRYGVPAPDIQKLHSSGSWFYQGGEREALSRMEAALCEMVKNDFCEPLLTARSLMPSQYHLSPYLRLGCLSPRLLYQRMTEEYIKCKAMNPSFDLFKKLLWREFFFVVGSQVSNLHEMISNPVSLQIPWEEDQEHLEKWKQGMTGFPWIDAIMRQLRLEGWIHDIARRAVGSFLTRGCLWINWREGFKVFEELQLDSERSLNAGNWLWLSGSTFVKEHVPWFCPVEVGKKVDPSGEYVRKYLPEVRNLPTEFIFEPWLAPCELQESCGCVIGRDYPAPIVNHLEQRVVCVQRLLDLALTLTAT</sequence>
<dbReference type="Gene3D" id="1.10.579.10">
    <property type="entry name" value="DNA Cyclobutane Dipyrimidine Photolyase, subunit A, domain 3"/>
    <property type="match status" value="5"/>
</dbReference>
<dbReference type="GO" id="GO:0045892">
    <property type="term" value="P:negative regulation of DNA-templated transcription"/>
    <property type="evidence" value="ECO:0007669"/>
    <property type="project" value="TreeGrafter"/>
</dbReference>
<dbReference type="GO" id="GO:0043153">
    <property type="term" value="P:entrainment of circadian clock by photoperiod"/>
    <property type="evidence" value="ECO:0007669"/>
    <property type="project" value="TreeGrafter"/>
</dbReference>
<feature type="domain" description="Photolyase/cryptochrome alpha/beta" evidence="6">
    <location>
        <begin position="8"/>
        <end position="137"/>
    </location>
</feature>
<evidence type="ECO:0000313" key="8">
    <source>
        <dbReference type="Proteomes" id="UP001159428"/>
    </source>
</evidence>
<dbReference type="EMBL" id="CALNXJ010000008">
    <property type="protein sequence ID" value="CAH3045080.1"/>
    <property type="molecule type" value="Genomic_DNA"/>
</dbReference>
<feature type="domain" description="Photolyase/cryptochrome alpha/beta" evidence="6">
    <location>
        <begin position="1999"/>
        <end position="2126"/>
    </location>
</feature>
<dbReference type="InterPro" id="IPR006050">
    <property type="entry name" value="DNA_photolyase_N"/>
</dbReference>
<dbReference type="Gene3D" id="3.40.50.620">
    <property type="entry name" value="HUPs"/>
    <property type="match status" value="5"/>
</dbReference>
<evidence type="ECO:0000256" key="3">
    <source>
        <dbReference type="ARBA" id="ARBA00022630"/>
    </source>
</evidence>
<evidence type="ECO:0000256" key="1">
    <source>
        <dbReference type="ARBA" id="ARBA00001974"/>
    </source>
</evidence>
<dbReference type="SUPFAM" id="SSF48173">
    <property type="entry name" value="Cryptochrome/photolyase FAD-binding domain"/>
    <property type="match status" value="5"/>
</dbReference>
<evidence type="ECO:0000256" key="2">
    <source>
        <dbReference type="ARBA" id="ARBA00005862"/>
    </source>
</evidence>
<dbReference type="GO" id="GO:0071949">
    <property type="term" value="F:FAD binding"/>
    <property type="evidence" value="ECO:0007669"/>
    <property type="project" value="TreeGrafter"/>
</dbReference>
<evidence type="ECO:0000313" key="7">
    <source>
        <dbReference type="EMBL" id="CAH3045080.1"/>
    </source>
</evidence>
<feature type="site" description="Electron transfer via tryptophanyl radical" evidence="5">
    <location>
        <position position="1400"/>
    </location>
</feature>
<keyword evidence="8" id="KW-1185">Reference proteome</keyword>
<feature type="domain" description="Photolyase/cryptochrome alpha/beta" evidence="6">
    <location>
        <begin position="1005"/>
        <end position="1134"/>
    </location>
</feature>
<dbReference type="Pfam" id="PF00875">
    <property type="entry name" value="DNA_photolyase"/>
    <property type="match status" value="5"/>
</dbReference>
<feature type="domain" description="Photolyase/cryptochrome alpha/beta" evidence="6">
    <location>
        <begin position="505"/>
        <end position="634"/>
    </location>
</feature>
<reference evidence="7 8" key="1">
    <citation type="submission" date="2022-05" db="EMBL/GenBank/DDBJ databases">
        <authorList>
            <consortium name="Genoscope - CEA"/>
            <person name="William W."/>
        </authorList>
    </citation>
    <scope>NUCLEOTIDE SEQUENCE [LARGE SCALE GENOMIC DNA]</scope>
</reference>
<accession>A0AAU9W652</accession>
<dbReference type="Proteomes" id="UP001159428">
    <property type="component" value="Unassembled WGS sequence"/>
</dbReference>
<evidence type="ECO:0000256" key="4">
    <source>
        <dbReference type="ARBA" id="ARBA00022827"/>
    </source>
</evidence>
<keyword evidence="3" id="KW-0285">Flavoprotein</keyword>
<dbReference type="GO" id="GO:0005634">
    <property type="term" value="C:nucleus"/>
    <property type="evidence" value="ECO:0007669"/>
    <property type="project" value="TreeGrafter"/>
</dbReference>
<dbReference type="GO" id="GO:0005737">
    <property type="term" value="C:cytoplasm"/>
    <property type="evidence" value="ECO:0007669"/>
    <property type="project" value="TreeGrafter"/>
</dbReference>